<dbReference type="EMBL" id="CABFNB010000097">
    <property type="protein sequence ID" value="VTZ61863.1"/>
    <property type="molecule type" value="Genomic_DNA"/>
</dbReference>
<gene>
    <name evidence="2" type="ORF">EMEDMD4_310112</name>
</gene>
<keyword evidence="1" id="KW-0812">Transmembrane</keyword>
<feature type="transmembrane region" description="Helical" evidence="1">
    <location>
        <begin position="15"/>
        <end position="33"/>
    </location>
</feature>
<name>A0A508WWN8_9HYPH</name>
<keyword evidence="1" id="KW-1133">Transmembrane helix</keyword>
<dbReference type="AlphaFoldDB" id="A0A508WWN8"/>
<dbReference type="Proteomes" id="UP000507954">
    <property type="component" value="Unassembled WGS sequence"/>
</dbReference>
<accession>A0A508WWN8</accession>
<reference evidence="2" key="1">
    <citation type="submission" date="2019-06" db="EMBL/GenBank/DDBJ databases">
        <authorList>
            <person name="Le Quere A."/>
            <person name="Colella S."/>
        </authorList>
    </citation>
    <scope>NUCLEOTIDE SEQUENCE</scope>
    <source>
        <strain evidence="2">EmedicaeMD41</strain>
    </source>
</reference>
<keyword evidence="1" id="KW-0472">Membrane</keyword>
<sequence length="39" mass="4178">MLQEPVCPSDFDDPQVPLVIAALGIVETCVIGLKRKGPK</sequence>
<protein>
    <submittedName>
        <fullName evidence="2">Uncharacterized protein</fullName>
    </submittedName>
</protein>
<evidence type="ECO:0000313" key="2">
    <source>
        <dbReference type="EMBL" id="VTZ61863.1"/>
    </source>
</evidence>
<proteinExistence type="predicted"/>
<evidence type="ECO:0000256" key="1">
    <source>
        <dbReference type="SAM" id="Phobius"/>
    </source>
</evidence>
<organism evidence="2">
    <name type="scientific">Sinorhizobium medicae</name>
    <dbReference type="NCBI Taxonomy" id="110321"/>
    <lineage>
        <taxon>Bacteria</taxon>
        <taxon>Pseudomonadati</taxon>
        <taxon>Pseudomonadota</taxon>
        <taxon>Alphaproteobacteria</taxon>
        <taxon>Hyphomicrobiales</taxon>
        <taxon>Rhizobiaceae</taxon>
        <taxon>Sinorhizobium/Ensifer group</taxon>
        <taxon>Sinorhizobium</taxon>
    </lineage>
</organism>